<evidence type="ECO:0000313" key="2">
    <source>
        <dbReference type="EMBL" id="CAB3793724.1"/>
    </source>
</evidence>
<dbReference type="Proteomes" id="UP000494119">
    <property type="component" value="Unassembled WGS sequence"/>
</dbReference>
<dbReference type="PANTHER" id="PTHR43681">
    <property type="entry name" value="TRANSMEMBRANE GTPASE FZO"/>
    <property type="match status" value="1"/>
</dbReference>
<evidence type="ECO:0000259" key="1">
    <source>
        <dbReference type="Pfam" id="PF00350"/>
    </source>
</evidence>
<name>A0A6J5G6C2_9BURK</name>
<dbReference type="Gene3D" id="3.40.50.300">
    <property type="entry name" value="P-loop containing nucleotide triphosphate hydrolases"/>
    <property type="match status" value="1"/>
</dbReference>
<keyword evidence="3" id="KW-1185">Reference proteome</keyword>
<sequence>MNLREYENAKFELAGMLRALSEAAKDKGEPTGERIRDLFVRIAEDRFNLAVVGRFGRGKSSLMNALIGMERLPTGILPLTSVITSVVYGSTEKVIIHYEGRHLATTIELDELPQVITQRTNPGNVRGVRIAEVQLPAELLRRGFHFVDTPGLGSAITENTRTTESFLPEADAMLVVTSYDSPLSEEEFAVLRLAARYDRHVFMVLNKQDTVTQAQREEGLAYVNEQLKRVLGPHTSPPFSVSARDGLSARLRGDLEALRESGMAELEGALVGFLVEGKRRAFLASFCERILDVTRMDPSDAEFAAIALQIQEYHHRLEADSGIVRRPRPRAPDSNIDLGSLHTLRPCEICERIQSVSFDFLCRYQYELSVSAQSQARHAQTKGLCVTHTRQLAALASPRGVAIGYPALLGALSSTLERAARASSGGLQDVLDRKDVLPDTRECALCRLCMATLQTTIKEIAGRLAQDTTHGVDSLSGICMVHLPALIAGLSAAVLTERVLAREAAILSRLADDLRRYAAKHDAIRRQLASAEETEAAERTLKLIAGLVNVHVPWTDE</sequence>
<organism evidence="2 3">
    <name type="scientific">Paraburkholderia caffeinitolerans</name>
    <dbReference type="NCBI Taxonomy" id="1723730"/>
    <lineage>
        <taxon>Bacteria</taxon>
        <taxon>Pseudomonadati</taxon>
        <taxon>Pseudomonadota</taxon>
        <taxon>Betaproteobacteria</taxon>
        <taxon>Burkholderiales</taxon>
        <taxon>Burkholderiaceae</taxon>
        <taxon>Paraburkholderia</taxon>
    </lineage>
</organism>
<proteinExistence type="predicted"/>
<dbReference type="InterPro" id="IPR051943">
    <property type="entry name" value="TRAFAC_Dynamin-like_GTPase"/>
</dbReference>
<dbReference type="InterPro" id="IPR027417">
    <property type="entry name" value="P-loop_NTPase"/>
</dbReference>
<dbReference type="Pfam" id="PF00350">
    <property type="entry name" value="Dynamin_N"/>
    <property type="match status" value="1"/>
</dbReference>
<dbReference type="RefSeq" id="WP_129564027.1">
    <property type="nucleotide sequence ID" value="NZ_CADIKL010000018.1"/>
</dbReference>
<accession>A0A6J5G6C2</accession>
<dbReference type="PANTHER" id="PTHR43681:SF1">
    <property type="entry name" value="SARCALUMENIN"/>
    <property type="match status" value="1"/>
</dbReference>
<protein>
    <submittedName>
        <fullName evidence="2">GTPase Der</fullName>
    </submittedName>
</protein>
<feature type="domain" description="Dynamin N-terminal" evidence="1">
    <location>
        <begin position="49"/>
        <end position="207"/>
    </location>
</feature>
<dbReference type="SUPFAM" id="SSF52540">
    <property type="entry name" value="P-loop containing nucleoside triphosphate hydrolases"/>
    <property type="match status" value="1"/>
</dbReference>
<dbReference type="CDD" id="cd09912">
    <property type="entry name" value="DLP_2"/>
    <property type="match status" value="1"/>
</dbReference>
<dbReference type="InterPro" id="IPR045063">
    <property type="entry name" value="Dynamin_N"/>
</dbReference>
<dbReference type="EMBL" id="CADIKL010000018">
    <property type="protein sequence ID" value="CAB3793724.1"/>
    <property type="molecule type" value="Genomic_DNA"/>
</dbReference>
<gene>
    <name evidence="2" type="primary">der_2</name>
    <name evidence="2" type="ORF">LMG28688_03798</name>
</gene>
<evidence type="ECO:0000313" key="3">
    <source>
        <dbReference type="Proteomes" id="UP000494119"/>
    </source>
</evidence>
<dbReference type="AlphaFoldDB" id="A0A6J5G6C2"/>
<reference evidence="2 3" key="1">
    <citation type="submission" date="2020-04" db="EMBL/GenBank/DDBJ databases">
        <authorList>
            <person name="De Canck E."/>
        </authorList>
    </citation>
    <scope>NUCLEOTIDE SEQUENCE [LARGE SCALE GENOMIC DNA]</scope>
    <source>
        <strain evidence="2 3">LMG 28688</strain>
    </source>
</reference>